<reference evidence="2 3" key="1">
    <citation type="submission" date="2024-01" db="EMBL/GenBank/DDBJ databases">
        <title>Pedobacter sp. nov., isolated from fresh soil.</title>
        <authorList>
            <person name="Le N.T.T."/>
        </authorList>
    </citation>
    <scope>NUCLEOTIDE SEQUENCE [LARGE SCALE GENOMIC DNA]</scope>
    <source>
        <strain evidence="2 3">KR3-3</strain>
    </source>
</reference>
<comment type="caution">
    <text evidence="2">The sequence shown here is derived from an EMBL/GenBank/DDBJ whole genome shotgun (WGS) entry which is preliminary data.</text>
</comment>
<proteinExistence type="predicted"/>
<evidence type="ECO:0000256" key="1">
    <source>
        <dbReference type="SAM" id="SignalP"/>
    </source>
</evidence>
<keyword evidence="3" id="KW-1185">Reference proteome</keyword>
<dbReference type="Gene3D" id="1.25.40.10">
    <property type="entry name" value="Tetratricopeptide repeat domain"/>
    <property type="match status" value="3"/>
</dbReference>
<dbReference type="EMBL" id="JAZDQT010000001">
    <property type="protein sequence ID" value="MEE1945033.1"/>
    <property type="molecule type" value="Genomic_DNA"/>
</dbReference>
<dbReference type="Proteomes" id="UP001336835">
    <property type="component" value="Unassembled WGS sequence"/>
</dbReference>
<dbReference type="InterPro" id="IPR011990">
    <property type="entry name" value="TPR-like_helical_dom_sf"/>
</dbReference>
<name>A0ABU7I6D3_9SPHI</name>
<gene>
    <name evidence="2" type="ORF">VRU48_07940</name>
</gene>
<dbReference type="RefSeq" id="WP_330107387.1">
    <property type="nucleotide sequence ID" value="NZ_JAZDQT010000001.1"/>
</dbReference>
<evidence type="ECO:0000313" key="2">
    <source>
        <dbReference type="EMBL" id="MEE1945033.1"/>
    </source>
</evidence>
<dbReference type="SUPFAM" id="SSF48452">
    <property type="entry name" value="TPR-like"/>
    <property type="match status" value="1"/>
</dbReference>
<organism evidence="2 3">
    <name type="scientific">Pedobacter albus</name>
    <dbReference type="NCBI Taxonomy" id="3113905"/>
    <lineage>
        <taxon>Bacteria</taxon>
        <taxon>Pseudomonadati</taxon>
        <taxon>Bacteroidota</taxon>
        <taxon>Sphingobacteriia</taxon>
        <taxon>Sphingobacteriales</taxon>
        <taxon>Sphingobacteriaceae</taxon>
        <taxon>Pedobacter</taxon>
    </lineage>
</organism>
<accession>A0ABU7I6D3</accession>
<feature type="chain" id="PRO_5045648297" description="Tetratricopeptide repeat protein" evidence="1">
    <location>
        <begin position="21"/>
        <end position="386"/>
    </location>
</feature>
<dbReference type="InterPro" id="IPR039340">
    <property type="entry name" value="Tfc4/TFIIIC-102/Sfc4"/>
</dbReference>
<dbReference type="PANTHER" id="PTHR23082">
    <property type="entry name" value="TRANSCRIPTION INITIATION FACTOR IIIC TFIIIC , POLYPEPTIDE 3-RELATED"/>
    <property type="match status" value="1"/>
</dbReference>
<keyword evidence="1" id="KW-0732">Signal</keyword>
<dbReference type="SMART" id="SM00028">
    <property type="entry name" value="TPR"/>
    <property type="match status" value="5"/>
</dbReference>
<protein>
    <recommendedName>
        <fullName evidence="4">Tetratricopeptide repeat protein</fullName>
    </recommendedName>
</protein>
<dbReference type="PANTHER" id="PTHR23082:SF0">
    <property type="entry name" value="GENERAL TRANSCRIPTION FACTOR 3C POLYPEPTIDE 3"/>
    <property type="match status" value="1"/>
</dbReference>
<dbReference type="InterPro" id="IPR019734">
    <property type="entry name" value="TPR_rpt"/>
</dbReference>
<evidence type="ECO:0000313" key="3">
    <source>
        <dbReference type="Proteomes" id="UP001336835"/>
    </source>
</evidence>
<dbReference type="SUPFAM" id="SSF81901">
    <property type="entry name" value="HCP-like"/>
    <property type="match status" value="1"/>
</dbReference>
<evidence type="ECO:0008006" key="4">
    <source>
        <dbReference type="Google" id="ProtNLM"/>
    </source>
</evidence>
<sequence length="386" mass="43681">MMRNWLPFLFVLLFCKSLTAQTVSIDKEKLLEYYQSQRYAEAAQYLQSIYPSDTQDIKALGQMAYCNMMSGKLPDAEKNYLQINTLQPNSLPVLFSLTNINTRRGNNAKARSYLAQIISIDSTNFNAYKQLAGLTDSSGLKLAYLKKANVLNATDADVAYDLATAYRNDKQYEPAYNVLKIAIAADTGNFILQQTLLPMANQLGKYKEVIAVGEKLLQNDADANVMKDVGKAYFFLKNYQKCLSLYKVLEDAGTVNEAIVYYMTLSYRELKNYEMALVYAKKTIDEGISTNTTAYYGTLAGIYEEKKQFANALTAYKRGLTFSSSNSIYYRMGLLYDLSLKQAKNALTYYNLYLKGKPDPEKDKEQIVYVKARIEALTNPKEAVTK</sequence>
<feature type="signal peptide" evidence="1">
    <location>
        <begin position="1"/>
        <end position="20"/>
    </location>
</feature>